<evidence type="ECO:0000256" key="1">
    <source>
        <dbReference type="SAM" id="Phobius"/>
    </source>
</evidence>
<dbReference type="EMBL" id="CP014859">
    <property type="protein sequence ID" value="AOS61495.1"/>
    <property type="molecule type" value="Genomic_DNA"/>
</dbReference>
<evidence type="ECO:0000313" key="3">
    <source>
        <dbReference type="Proteomes" id="UP000095210"/>
    </source>
</evidence>
<feature type="transmembrane region" description="Helical" evidence="1">
    <location>
        <begin position="37"/>
        <end position="57"/>
    </location>
</feature>
<dbReference type="RefSeq" id="WP_069846466.1">
    <property type="nucleotide sequence ID" value="NZ_CP014859.1"/>
</dbReference>
<proteinExistence type="predicted"/>
<dbReference type="AlphaFoldDB" id="A0AAC9HLP8"/>
<name>A0AAC9HLP8_9PSEU</name>
<keyword evidence="3" id="KW-1185">Reference proteome</keyword>
<sequence length="63" mass="6604">MVLLQLPITARGIAILTANVIGLALVVWAIWLTLGPGIAVLLAVLLVAQVTALAAAFRRTKDE</sequence>
<keyword evidence="1" id="KW-0812">Transmembrane</keyword>
<keyword evidence="1" id="KW-1133">Transmembrane helix</keyword>
<dbReference type="KEGG" id="ahm:TL08_03315"/>
<accession>A0AAC9HLP8</accession>
<evidence type="ECO:0000313" key="2">
    <source>
        <dbReference type="EMBL" id="AOS61495.1"/>
    </source>
</evidence>
<dbReference type="Proteomes" id="UP000095210">
    <property type="component" value="Chromosome"/>
</dbReference>
<gene>
    <name evidence="2" type="ORF">TL08_03315</name>
</gene>
<protein>
    <submittedName>
        <fullName evidence="2">Uncharacterized protein</fullName>
    </submittedName>
</protein>
<reference evidence="3" key="1">
    <citation type="submission" date="2016-03" db="EMBL/GenBank/DDBJ databases">
        <title>Complete genome sequence of the type strain Actinoalloteichus hymeniacidonis DSM 45092.</title>
        <authorList>
            <person name="Schaffert L."/>
            <person name="Albersmeier A."/>
            <person name="Winkler A."/>
            <person name="Kalinowski J."/>
            <person name="Zotchev S."/>
            <person name="Ruckert C."/>
        </authorList>
    </citation>
    <scope>NUCLEOTIDE SEQUENCE [LARGE SCALE GENOMIC DNA]</scope>
    <source>
        <strain evidence="3">HPA177(T) (DSM 45092(T))</strain>
    </source>
</reference>
<organism evidence="2 3">
    <name type="scientific">Actinoalloteichus hymeniacidonis</name>
    <dbReference type="NCBI Taxonomy" id="340345"/>
    <lineage>
        <taxon>Bacteria</taxon>
        <taxon>Bacillati</taxon>
        <taxon>Actinomycetota</taxon>
        <taxon>Actinomycetes</taxon>
        <taxon>Pseudonocardiales</taxon>
        <taxon>Pseudonocardiaceae</taxon>
        <taxon>Actinoalloteichus</taxon>
    </lineage>
</organism>
<feature type="transmembrane region" description="Helical" evidence="1">
    <location>
        <begin position="12"/>
        <end position="31"/>
    </location>
</feature>
<keyword evidence="1" id="KW-0472">Membrane</keyword>